<evidence type="ECO:0000256" key="2">
    <source>
        <dbReference type="SAM" id="SignalP"/>
    </source>
</evidence>
<dbReference type="Proteomes" id="UP000237608">
    <property type="component" value="Unassembled WGS sequence"/>
</dbReference>
<dbReference type="EMBL" id="MSCL01000001">
    <property type="protein sequence ID" value="PQJ76041.1"/>
    <property type="molecule type" value="Genomic_DNA"/>
</dbReference>
<feature type="signal peptide" evidence="2">
    <location>
        <begin position="1"/>
        <end position="17"/>
    </location>
</feature>
<feature type="compositionally biased region" description="Acidic residues" evidence="1">
    <location>
        <begin position="272"/>
        <end position="288"/>
    </location>
</feature>
<name>A0A2S7WFH7_9FLAO</name>
<dbReference type="PROSITE" id="PS51257">
    <property type="entry name" value="PROKAR_LIPOPROTEIN"/>
    <property type="match status" value="1"/>
</dbReference>
<organism evidence="3 4">
    <name type="scientific">Polaribacter gangjinensis</name>
    <dbReference type="NCBI Taxonomy" id="574710"/>
    <lineage>
        <taxon>Bacteria</taxon>
        <taxon>Pseudomonadati</taxon>
        <taxon>Bacteroidota</taxon>
        <taxon>Flavobacteriia</taxon>
        <taxon>Flavobacteriales</taxon>
        <taxon>Flavobacteriaceae</taxon>
    </lineage>
</organism>
<evidence type="ECO:0000313" key="4">
    <source>
        <dbReference type="Proteomes" id="UP000237608"/>
    </source>
</evidence>
<accession>A0A2S7WFH7</accession>
<feature type="compositionally biased region" description="Acidic residues" evidence="1">
    <location>
        <begin position="155"/>
        <end position="168"/>
    </location>
</feature>
<protein>
    <submittedName>
        <fullName evidence="3">Uncharacterized protein</fullName>
    </submittedName>
</protein>
<feature type="region of interest" description="Disordered" evidence="1">
    <location>
        <begin position="141"/>
        <end position="288"/>
    </location>
</feature>
<dbReference type="AlphaFoldDB" id="A0A2S7WFH7"/>
<gene>
    <name evidence="3" type="ORF">BTO13_12755</name>
</gene>
<dbReference type="RefSeq" id="WP_105047187.1">
    <property type="nucleotide sequence ID" value="NZ_CP150662.1"/>
</dbReference>
<feature type="compositionally biased region" description="Acidic residues" evidence="1">
    <location>
        <begin position="192"/>
        <end position="247"/>
    </location>
</feature>
<comment type="caution">
    <text evidence="3">The sequence shown here is derived from an EMBL/GenBank/DDBJ whole genome shotgun (WGS) entry which is preliminary data.</text>
</comment>
<proteinExistence type="predicted"/>
<reference evidence="3 4" key="1">
    <citation type="submission" date="2016-12" db="EMBL/GenBank/DDBJ databases">
        <title>Trade-off between light-utilization and light-protection in marine flavobacteria.</title>
        <authorList>
            <person name="Kumagai Y."/>
            <person name="Yoshizawa S."/>
            <person name="Kogure K."/>
            <person name="Iwasaki W."/>
        </authorList>
    </citation>
    <scope>NUCLEOTIDE SEQUENCE [LARGE SCALE GENOMIC DNA]</scope>
    <source>
        <strain evidence="3 4">KCTC 22729</strain>
    </source>
</reference>
<evidence type="ECO:0000256" key="1">
    <source>
        <dbReference type="SAM" id="MobiDB-lite"/>
    </source>
</evidence>
<keyword evidence="2" id="KW-0732">Signal</keyword>
<dbReference type="OrthoDB" id="1199198at2"/>
<keyword evidence="4" id="KW-1185">Reference proteome</keyword>
<sequence length="288" mass="31504">MKTFKFFTYTFILSVVAFSCTTDLQDNQLQETIETTSESPSAKTVVDVVKSHLKADGSFYNLQNPASAMTYDLGFEFAYPITLSLTNGTKIILNSIEDIAIIAKEITSNNTIYGISFPFSIERDGVKETVLSEIDFGILLNSKDTDNDGTPNYQDTDDDGDGASDEAEDQNHDGDSTNDDADNDGIPNYQDTDSDNDGQLDQDEDNDGDGDVTNDDSDNDGDADYVDTDSDNDGIDDGTDTDDDNDGTDDHYNGNDNDNDDDNNNNNNNNNDDNDDNDDDNDNDDNGN</sequence>
<evidence type="ECO:0000313" key="3">
    <source>
        <dbReference type="EMBL" id="PQJ76041.1"/>
    </source>
</evidence>
<feature type="chain" id="PRO_5015393284" evidence="2">
    <location>
        <begin position="18"/>
        <end position="288"/>
    </location>
</feature>